<sequence>MTLDQIKQALLASYEADGGINHLDGTNLPDQESVSRLAADFMHLLFPGFFETSAVTKQQIADVTRLRLEGVAARLIAEIEKSLKFVQQPDPALRAREAAMHLLSELPALRRLVHTDVSAAYHGDPAARSIDEIILAYPCVLVISLQRIAHVLYEQKVPLLPRMITEYAHERTGCDIHPGAQIGSHFFIDHCTGVVIGETARIGHHVKIYQGVTLGAKSFEVDDAGNPVKGVKRHPDVDDHVTIYAHATILGGDTRIGTQSVVGANVFIMQSVPPHSLAYNKGSTLAIRQRKKKEEMVITLRAEDVPGGSDWVI</sequence>
<keyword evidence="3 4" id="KW-0012">Acyltransferase</keyword>
<dbReference type="NCBIfam" id="NF041874">
    <property type="entry name" value="EPS_EpsC"/>
    <property type="match status" value="1"/>
</dbReference>
<evidence type="ECO:0000256" key="3">
    <source>
        <dbReference type="ARBA" id="ARBA00023315"/>
    </source>
</evidence>
<dbReference type="Gene3D" id="2.160.10.10">
    <property type="entry name" value="Hexapeptide repeat proteins"/>
    <property type="match status" value="1"/>
</dbReference>
<dbReference type="GO" id="GO:0008652">
    <property type="term" value="P:amino acid biosynthetic process"/>
    <property type="evidence" value="ECO:0007669"/>
    <property type="project" value="UniProtKB-KW"/>
</dbReference>
<proteinExistence type="predicted"/>
<reference evidence="4" key="1">
    <citation type="submission" date="2016-10" db="EMBL/GenBank/DDBJ databases">
        <title>Sequence of Gallionella enrichment culture.</title>
        <authorList>
            <person name="Poehlein A."/>
            <person name="Muehling M."/>
            <person name="Daniel R."/>
        </authorList>
    </citation>
    <scope>NUCLEOTIDE SEQUENCE</scope>
</reference>
<accession>A0A1J5SWB9</accession>
<dbReference type="AlphaFoldDB" id="A0A1J5SWB9"/>
<dbReference type="GO" id="GO:0009001">
    <property type="term" value="F:serine O-acetyltransferase activity"/>
    <property type="evidence" value="ECO:0007669"/>
    <property type="project" value="UniProtKB-EC"/>
</dbReference>
<gene>
    <name evidence="4" type="primary">cysE_5</name>
    <name evidence="4" type="ORF">GALL_135260</name>
</gene>
<comment type="caution">
    <text evidence="4">The sequence shown here is derived from an EMBL/GenBank/DDBJ whole genome shotgun (WGS) entry which is preliminary data.</text>
</comment>
<dbReference type="InterPro" id="IPR042122">
    <property type="entry name" value="Ser_AcTrfase_N_sf"/>
</dbReference>
<dbReference type="SUPFAM" id="SSF51161">
    <property type="entry name" value="Trimeric LpxA-like enzymes"/>
    <property type="match status" value="1"/>
</dbReference>
<dbReference type="EMBL" id="MLJW01000058">
    <property type="protein sequence ID" value="OIR04326.1"/>
    <property type="molecule type" value="Genomic_DNA"/>
</dbReference>
<evidence type="ECO:0000313" key="4">
    <source>
        <dbReference type="EMBL" id="OIR04326.1"/>
    </source>
</evidence>
<name>A0A1J5SWB9_9ZZZZ</name>
<dbReference type="CDD" id="cd03354">
    <property type="entry name" value="LbH_SAT"/>
    <property type="match status" value="1"/>
</dbReference>
<dbReference type="InterPro" id="IPR053376">
    <property type="entry name" value="Serine_acetyltransferase"/>
</dbReference>
<protein>
    <submittedName>
        <fullName evidence="4">Serine acetyltransferase</fullName>
        <ecNumber evidence="4">2.3.1.30</ecNumber>
    </submittedName>
</protein>
<dbReference type="Gene3D" id="1.10.3130.10">
    <property type="entry name" value="serine acetyltransferase, domain 1"/>
    <property type="match status" value="1"/>
</dbReference>
<keyword evidence="1" id="KW-0028">Amino-acid biosynthesis</keyword>
<evidence type="ECO:0000256" key="2">
    <source>
        <dbReference type="ARBA" id="ARBA00022679"/>
    </source>
</evidence>
<dbReference type="PANTHER" id="PTHR42811">
    <property type="entry name" value="SERINE ACETYLTRANSFERASE"/>
    <property type="match status" value="1"/>
</dbReference>
<keyword evidence="2 4" id="KW-0808">Transferase</keyword>
<dbReference type="EC" id="2.3.1.30" evidence="4"/>
<evidence type="ECO:0000256" key="1">
    <source>
        <dbReference type="ARBA" id="ARBA00022605"/>
    </source>
</evidence>
<dbReference type="InterPro" id="IPR011004">
    <property type="entry name" value="Trimer_LpxA-like_sf"/>
</dbReference>
<dbReference type="InterPro" id="IPR045304">
    <property type="entry name" value="LbH_SAT"/>
</dbReference>
<organism evidence="4">
    <name type="scientific">mine drainage metagenome</name>
    <dbReference type="NCBI Taxonomy" id="410659"/>
    <lineage>
        <taxon>unclassified sequences</taxon>
        <taxon>metagenomes</taxon>
        <taxon>ecological metagenomes</taxon>
    </lineage>
</organism>